<feature type="region of interest" description="Disordered" evidence="1">
    <location>
        <begin position="310"/>
        <end position="382"/>
    </location>
</feature>
<dbReference type="GO" id="GO:0007131">
    <property type="term" value="P:reciprocal meiotic recombination"/>
    <property type="evidence" value="ECO:0007669"/>
    <property type="project" value="TreeGrafter"/>
</dbReference>
<name>A0AAP0KAX4_9MAGN</name>
<evidence type="ECO:0000313" key="2">
    <source>
        <dbReference type="EMBL" id="KAK9148565.1"/>
    </source>
</evidence>
<feature type="compositionally biased region" description="Low complexity" evidence="1">
    <location>
        <begin position="351"/>
        <end position="360"/>
    </location>
</feature>
<dbReference type="GO" id="GO:0042138">
    <property type="term" value="P:meiotic DNA double-strand break formation"/>
    <property type="evidence" value="ECO:0007669"/>
    <property type="project" value="InterPro"/>
</dbReference>
<dbReference type="Proteomes" id="UP001419268">
    <property type="component" value="Unassembled WGS sequence"/>
</dbReference>
<comment type="caution">
    <text evidence="2">The sequence shown here is derived from an EMBL/GenBank/DDBJ whole genome shotgun (WGS) entry which is preliminary data.</text>
</comment>
<reference evidence="2 3" key="1">
    <citation type="submission" date="2024-01" db="EMBL/GenBank/DDBJ databases">
        <title>Genome assemblies of Stephania.</title>
        <authorList>
            <person name="Yang L."/>
        </authorList>
    </citation>
    <scope>NUCLEOTIDE SEQUENCE [LARGE SCALE GENOMIC DNA]</scope>
    <source>
        <strain evidence="2">JXDWG</strain>
        <tissue evidence="2">Leaf</tissue>
    </source>
</reference>
<dbReference type="PANTHER" id="PTHR36722">
    <property type="entry name" value="TYPE 2 DNA TOPOISOMERASE 6 SUBUNIT B-LIKE"/>
    <property type="match status" value="1"/>
</dbReference>
<keyword evidence="3" id="KW-1185">Reference proteome</keyword>
<dbReference type="GO" id="GO:0030674">
    <property type="term" value="F:protein-macromolecule adaptor activity"/>
    <property type="evidence" value="ECO:0007669"/>
    <property type="project" value="TreeGrafter"/>
</dbReference>
<organism evidence="2 3">
    <name type="scientific">Stephania cephalantha</name>
    <dbReference type="NCBI Taxonomy" id="152367"/>
    <lineage>
        <taxon>Eukaryota</taxon>
        <taxon>Viridiplantae</taxon>
        <taxon>Streptophyta</taxon>
        <taxon>Embryophyta</taxon>
        <taxon>Tracheophyta</taxon>
        <taxon>Spermatophyta</taxon>
        <taxon>Magnoliopsida</taxon>
        <taxon>Ranunculales</taxon>
        <taxon>Menispermaceae</taxon>
        <taxon>Menispermoideae</taxon>
        <taxon>Cissampelideae</taxon>
        <taxon>Stephania</taxon>
    </lineage>
</organism>
<dbReference type="AlphaFoldDB" id="A0AAP0KAX4"/>
<dbReference type="InterPro" id="IPR034566">
    <property type="entry name" value="MTOPVIB_plant"/>
</dbReference>
<accession>A0AAP0KAX4</accession>
<evidence type="ECO:0000256" key="1">
    <source>
        <dbReference type="SAM" id="MobiDB-lite"/>
    </source>
</evidence>
<proteinExistence type="predicted"/>
<sequence>MDREWIAVYCDKSSDERVEAVFARRLLSRLYHLKRSITDTNICVILAVGDTKPADGELVNVAKLDMFVDKLPGMPKIYGFEMKNGVHVSKSLEISMFMKRWVFYFQNFLLCPISSSLLSSLASMDWKSFGLNVKSSAIDEDGDAVLEWENLPPSVHISHCKAAPDLIYELSPLVTIADQQASKGKANGMEWNGRNTTMIPLKSQRLNLIPSLFPSLFPSLISLYSVSELGSFYGGRRYASQSCDTMSPNLSTYDAPSPRVGFIYLSRETHRHDVIPLHHLLSHLSPHHTIRPSHLTSSSLVHFYTSQHTLRPSPLHHTTRSPSAPQYTIGPLPHTSNSQHSHLHPSLTGPSSSSHYYTSSPQAHLHPPSGSSSSRHATPSLHDHFHSPQLVSHVHVTLILHLQVDIMTGHRAPPNPNELAPKIDEILELLHLALILVHPMVRTYLAFLVCSTKVDTYPPSSLYSTDMGTSIVTWFTWEKHLSWKIYYAWLRNAVKRNINNIYKIV</sequence>
<protein>
    <submittedName>
        <fullName evidence="2">Uncharacterized protein</fullName>
    </submittedName>
</protein>
<dbReference type="EMBL" id="JBBNAG010000003">
    <property type="protein sequence ID" value="KAK9148565.1"/>
    <property type="molecule type" value="Genomic_DNA"/>
</dbReference>
<dbReference type="GO" id="GO:0000793">
    <property type="term" value="C:condensed chromosome"/>
    <property type="evidence" value="ECO:0007669"/>
    <property type="project" value="TreeGrafter"/>
</dbReference>
<gene>
    <name evidence="2" type="ORF">Scep_007322</name>
</gene>
<dbReference type="PANTHER" id="PTHR36722:SF1">
    <property type="entry name" value="TYPE 2 DNA TOPOISOMERASE 6 SUBUNIT B-LIKE"/>
    <property type="match status" value="1"/>
</dbReference>
<evidence type="ECO:0000313" key="3">
    <source>
        <dbReference type="Proteomes" id="UP001419268"/>
    </source>
</evidence>